<dbReference type="PROSITE" id="PS50405">
    <property type="entry name" value="GST_CTER"/>
    <property type="match status" value="1"/>
</dbReference>
<evidence type="ECO:0000259" key="1">
    <source>
        <dbReference type="PROSITE" id="PS50404"/>
    </source>
</evidence>
<dbReference type="Gene3D" id="1.20.1050.10">
    <property type="match status" value="1"/>
</dbReference>
<dbReference type="RefSeq" id="WP_416206439.1">
    <property type="nucleotide sequence ID" value="NZ_JBBKTX010000016.1"/>
</dbReference>
<dbReference type="InterPro" id="IPR004045">
    <property type="entry name" value="Glutathione_S-Trfase_N"/>
</dbReference>
<keyword evidence="4" id="KW-1185">Reference proteome</keyword>
<feature type="domain" description="GST C-terminal" evidence="2">
    <location>
        <begin position="86"/>
        <end position="221"/>
    </location>
</feature>
<protein>
    <submittedName>
        <fullName evidence="3">Glutathione S-transferase</fullName>
    </submittedName>
</protein>
<dbReference type="Pfam" id="PF00043">
    <property type="entry name" value="GST_C"/>
    <property type="match status" value="1"/>
</dbReference>
<dbReference type="CDD" id="cd03189">
    <property type="entry name" value="GST_C_GTT1_like"/>
    <property type="match status" value="1"/>
</dbReference>
<dbReference type="SFLD" id="SFLDS00019">
    <property type="entry name" value="Glutathione_Transferase_(cytos"/>
    <property type="match status" value="1"/>
</dbReference>
<evidence type="ECO:0000259" key="2">
    <source>
        <dbReference type="PROSITE" id="PS50405"/>
    </source>
</evidence>
<dbReference type="PANTHER" id="PTHR44051:SF9">
    <property type="entry name" value="GLUTATHIONE S-TRANSFERASE 1"/>
    <property type="match status" value="1"/>
</dbReference>
<dbReference type="SFLD" id="SFLDG01150">
    <property type="entry name" value="Main.1:_Beta-like"/>
    <property type="match status" value="1"/>
</dbReference>
<gene>
    <name evidence="3" type="ORF">WG929_13345</name>
</gene>
<dbReference type="InterPro" id="IPR010987">
    <property type="entry name" value="Glutathione-S-Trfase_C-like"/>
</dbReference>
<dbReference type="SFLD" id="SFLDG00358">
    <property type="entry name" value="Main_(cytGST)"/>
    <property type="match status" value="1"/>
</dbReference>
<dbReference type="InterPro" id="IPR004046">
    <property type="entry name" value="GST_C"/>
</dbReference>
<dbReference type="InterPro" id="IPR036282">
    <property type="entry name" value="Glutathione-S-Trfase_C_sf"/>
</dbReference>
<proteinExistence type="predicted"/>
<dbReference type="CDD" id="cd03046">
    <property type="entry name" value="GST_N_GTT1_like"/>
    <property type="match status" value="1"/>
</dbReference>
<dbReference type="PROSITE" id="PS50404">
    <property type="entry name" value="GST_NTER"/>
    <property type="match status" value="1"/>
</dbReference>
<feature type="domain" description="GST N-terminal" evidence="1">
    <location>
        <begin position="1"/>
        <end position="81"/>
    </location>
</feature>
<accession>A0ABW8NK95</accession>
<name>A0ABW8NK95_9GAMM</name>
<sequence>MLTLHHLNNSRSQRVLWLLEELEIDYQITLYERDPHTLLAPASLKAIHPLGKSPVITDGDLSLAESAVILEYLNDVYGQRRFWPEDSPSLWQCQYWLHYAEGSLMPFLLMTLVFQRIKTAPMPFFVRPVARGIANKALDSFVSPNLSSHLDYVERHLSKNEWFAGDQMSLADFQMSFPLEAALQRGASAESHPHLAAWVARIHQRDAYQRALTKSGPYAYA</sequence>
<comment type="caution">
    <text evidence="3">The sequence shown here is derived from an EMBL/GenBank/DDBJ whole genome shotgun (WGS) entry which is preliminary data.</text>
</comment>
<dbReference type="Proteomes" id="UP001620597">
    <property type="component" value="Unassembled WGS sequence"/>
</dbReference>
<dbReference type="SUPFAM" id="SSF47616">
    <property type="entry name" value="GST C-terminal domain-like"/>
    <property type="match status" value="1"/>
</dbReference>
<organism evidence="3 4">
    <name type="scientific">Oceanobacter antarcticus</name>
    <dbReference type="NCBI Taxonomy" id="3133425"/>
    <lineage>
        <taxon>Bacteria</taxon>
        <taxon>Pseudomonadati</taxon>
        <taxon>Pseudomonadota</taxon>
        <taxon>Gammaproteobacteria</taxon>
        <taxon>Oceanospirillales</taxon>
        <taxon>Oceanospirillaceae</taxon>
        <taxon>Oceanobacter</taxon>
    </lineage>
</organism>
<reference evidence="3 4" key="1">
    <citation type="submission" date="2024-03" db="EMBL/GenBank/DDBJ databases">
        <title>High-quality draft genome sequence of Oceanobacter sp. wDCs-4.</title>
        <authorList>
            <person name="Dong C."/>
        </authorList>
    </citation>
    <scope>NUCLEOTIDE SEQUENCE [LARGE SCALE GENOMIC DNA]</scope>
    <source>
        <strain evidence="4">wDCs-4</strain>
    </source>
</reference>
<dbReference type="Pfam" id="PF13409">
    <property type="entry name" value="GST_N_2"/>
    <property type="match status" value="1"/>
</dbReference>
<dbReference type="Gene3D" id="3.40.30.10">
    <property type="entry name" value="Glutaredoxin"/>
    <property type="match status" value="1"/>
</dbReference>
<dbReference type="InterPro" id="IPR040079">
    <property type="entry name" value="Glutathione_S-Trfase"/>
</dbReference>
<evidence type="ECO:0000313" key="4">
    <source>
        <dbReference type="Proteomes" id="UP001620597"/>
    </source>
</evidence>
<dbReference type="SUPFAM" id="SSF52833">
    <property type="entry name" value="Thioredoxin-like"/>
    <property type="match status" value="1"/>
</dbReference>
<dbReference type="InterPro" id="IPR036249">
    <property type="entry name" value="Thioredoxin-like_sf"/>
</dbReference>
<dbReference type="PANTHER" id="PTHR44051">
    <property type="entry name" value="GLUTATHIONE S-TRANSFERASE-RELATED"/>
    <property type="match status" value="1"/>
</dbReference>
<dbReference type="EMBL" id="JBBKTX010000016">
    <property type="protein sequence ID" value="MFK4753395.1"/>
    <property type="molecule type" value="Genomic_DNA"/>
</dbReference>
<evidence type="ECO:0000313" key="3">
    <source>
        <dbReference type="EMBL" id="MFK4753395.1"/>
    </source>
</evidence>